<keyword evidence="1" id="KW-0812">Transmembrane</keyword>
<accession>A0ABV9CWY6</accession>
<dbReference type="EMBL" id="JBHSFP010000073">
    <property type="protein sequence ID" value="MFC4537049.1"/>
    <property type="molecule type" value="Genomic_DNA"/>
</dbReference>
<gene>
    <name evidence="2" type="ORF">ACFO60_40280</name>
</gene>
<dbReference type="RefSeq" id="WP_380852651.1">
    <property type="nucleotide sequence ID" value="NZ_JBHSFP010000073.1"/>
</dbReference>
<feature type="transmembrane region" description="Helical" evidence="1">
    <location>
        <begin position="7"/>
        <end position="26"/>
    </location>
</feature>
<protein>
    <submittedName>
        <fullName evidence="2">Uncharacterized protein</fullName>
    </submittedName>
</protein>
<keyword evidence="3" id="KW-1185">Reference proteome</keyword>
<keyword evidence="1" id="KW-1133">Transmembrane helix</keyword>
<name>A0ABV9CWY6_9ACTN</name>
<evidence type="ECO:0000256" key="1">
    <source>
        <dbReference type="SAM" id="Phobius"/>
    </source>
</evidence>
<dbReference type="Proteomes" id="UP001596004">
    <property type="component" value="Unassembled WGS sequence"/>
</dbReference>
<evidence type="ECO:0000313" key="2">
    <source>
        <dbReference type="EMBL" id="MFC4537049.1"/>
    </source>
</evidence>
<proteinExistence type="predicted"/>
<organism evidence="2 3">
    <name type="scientific">Sphaerisporangium dianthi</name>
    <dbReference type="NCBI Taxonomy" id="1436120"/>
    <lineage>
        <taxon>Bacteria</taxon>
        <taxon>Bacillati</taxon>
        <taxon>Actinomycetota</taxon>
        <taxon>Actinomycetes</taxon>
        <taxon>Streptosporangiales</taxon>
        <taxon>Streptosporangiaceae</taxon>
        <taxon>Sphaerisporangium</taxon>
    </lineage>
</organism>
<keyword evidence="1" id="KW-0472">Membrane</keyword>
<comment type="caution">
    <text evidence="2">The sequence shown here is derived from an EMBL/GenBank/DDBJ whole genome shotgun (WGS) entry which is preliminary data.</text>
</comment>
<reference evidence="3" key="1">
    <citation type="journal article" date="2019" name="Int. J. Syst. Evol. Microbiol.">
        <title>The Global Catalogue of Microorganisms (GCM) 10K type strain sequencing project: providing services to taxonomists for standard genome sequencing and annotation.</title>
        <authorList>
            <consortium name="The Broad Institute Genomics Platform"/>
            <consortium name="The Broad Institute Genome Sequencing Center for Infectious Disease"/>
            <person name="Wu L."/>
            <person name="Ma J."/>
        </authorList>
    </citation>
    <scope>NUCLEOTIDE SEQUENCE [LARGE SCALE GENOMIC DNA]</scope>
    <source>
        <strain evidence="3">CGMCC 4.7132</strain>
    </source>
</reference>
<sequence>MRPLRNAFPATVVVPWDALALIVVVLPSGRPALIVLVRRSGLLAGVVVAPLWRRFALAVVAAGTAGGALARFRGALSGGAAQAAARLGRLGVVVGDPAIVAVSGIRALVHAYGDLRYRRPVI</sequence>
<evidence type="ECO:0000313" key="3">
    <source>
        <dbReference type="Proteomes" id="UP001596004"/>
    </source>
</evidence>